<proteinExistence type="predicted"/>
<evidence type="ECO:0000313" key="5">
    <source>
        <dbReference type="EMBL" id="EHS85539.1"/>
    </source>
</evidence>
<dbReference type="NCBIfam" id="TIGR03124">
    <property type="entry name" value="citrate_citX"/>
    <property type="match status" value="1"/>
</dbReference>
<evidence type="ECO:0000256" key="1">
    <source>
        <dbReference type="ARBA" id="ARBA00012524"/>
    </source>
</evidence>
<evidence type="ECO:0000256" key="2">
    <source>
        <dbReference type="ARBA" id="ARBA00022679"/>
    </source>
</evidence>
<dbReference type="InterPro" id="IPR005551">
    <property type="entry name" value="CitX"/>
</dbReference>
<keyword evidence="3" id="KW-0548">Nucleotidyltransferase</keyword>
<dbReference type="GO" id="GO:0051191">
    <property type="term" value="P:prosthetic group biosynthetic process"/>
    <property type="evidence" value="ECO:0007669"/>
    <property type="project" value="InterPro"/>
</dbReference>
<sequence length="180" mass="20370">MEIFNQSPAVTIEQVLANRDRRVKLQASLLTDEYPTVIAIKLNIPGPVKNGPTIRQYFEEVNRQFETGLKAQGWPYKLSLMDLESVTGPESFYQLQADPRSVKKLTRQFEESSADHRLLDMDVIYQDGAQPRSISRADLNLPARTCLICGRLAKDCGRSRRHTVAELQQKVAELIEGALQ</sequence>
<dbReference type="OrthoDB" id="3196716at2"/>
<keyword evidence="2" id="KW-0808">Transferase</keyword>
<dbReference type="Proteomes" id="UP000004567">
    <property type="component" value="Unassembled WGS sequence"/>
</dbReference>
<organism evidence="5 6">
    <name type="scientific">Limosilactobacillus gastricus PS3</name>
    <dbReference type="NCBI Taxonomy" id="1144300"/>
    <lineage>
        <taxon>Bacteria</taxon>
        <taxon>Bacillati</taxon>
        <taxon>Bacillota</taxon>
        <taxon>Bacilli</taxon>
        <taxon>Lactobacillales</taxon>
        <taxon>Lactobacillaceae</taxon>
        <taxon>Limosilactobacillus</taxon>
    </lineage>
</organism>
<evidence type="ECO:0000256" key="4">
    <source>
        <dbReference type="ARBA" id="ARBA00048574"/>
    </source>
</evidence>
<dbReference type="STRING" id="1144300.PS3_6387"/>
<dbReference type="PATRIC" id="fig|1144300.3.peg.1346"/>
<dbReference type="RefSeq" id="WP_007122470.1">
    <property type="nucleotide sequence ID" value="NZ_AICN01000062.1"/>
</dbReference>
<gene>
    <name evidence="5" type="ORF">PS3_6387</name>
</gene>
<dbReference type="Pfam" id="PF03802">
    <property type="entry name" value="CitX"/>
    <property type="match status" value="1"/>
</dbReference>
<dbReference type="EMBL" id="AICN01000062">
    <property type="protein sequence ID" value="EHS85539.1"/>
    <property type="molecule type" value="Genomic_DNA"/>
</dbReference>
<dbReference type="GO" id="GO:0050519">
    <property type="term" value="F:holo-citrate lyase synthase activity"/>
    <property type="evidence" value="ECO:0007669"/>
    <property type="project" value="UniProtKB-EC"/>
</dbReference>
<evidence type="ECO:0000256" key="3">
    <source>
        <dbReference type="ARBA" id="ARBA00022695"/>
    </source>
</evidence>
<evidence type="ECO:0000313" key="6">
    <source>
        <dbReference type="Proteomes" id="UP000004567"/>
    </source>
</evidence>
<protein>
    <recommendedName>
        <fullName evidence="1">citrate lyase holo-[acyl-carrier protein] synthase</fullName>
        <ecNumber evidence="1">2.7.7.61</ecNumber>
    </recommendedName>
</protein>
<comment type="caution">
    <text evidence="5">The sequence shown here is derived from an EMBL/GenBank/DDBJ whole genome shotgun (WGS) entry which is preliminary data.</text>
</comment>
<accession>H4GK87</accession>
<reference evidence="5 6" key="1">
    <citation type="journal article" date="2013" name="Genome Announc.">
        <title>Genome Sequence of Lactobacillus gastricus PS3, a Strain Isolated from Human Milk.</title>
        <authorList>
            <person name="Martin V."/>
            <person name="Cardenas N."/>
            <person name="Jimenez E."/>
            <person name="Maldonado A."/>
            <person name="Rodriguez J.M."/>
            <person name="Fernandez L."/>
        </authorList>
    </citation>
    <scope>NUCLEOTIDE SEQUENCE [LARGE SCALE GENOMIC DNA]</scope>
    <source>
        <strain evidence="5 6">PS3</strain>
    </source>
</reference>
<dbReference type="EC" id="2.7.7.61" evidence="1"/>
<name>H4GK87_9LACO</name>
<comment type="catalytic activity">
    <reaction evidence="4">
        <text>apo-[citrate lyase ACP] + 2'-(5''-triphospho-alpha-D-ribosyl)-3'-dephospho-CoA = holo-[citrate lyase ACP] + diphosphate</text>
        <dbReference type="Rhea" id="RHEA:16333"/>
        <dbReference type="Rhea" id="RHEA-COMP:10157"/>
        <dbReference type="Rhea" id="RHEA-COMP:10158"/>
        <dbReference type="ChEBI" id="CHEBI:29999"/>
        <dbReference type="ChEBI" id="CHEBI:33019"/>
        <dbReference type="ChEBI" id="CHEBI:61378"/>
        <dbReference type="ChEBI" id="CHEBI:82683"/>
        <dbReference type="EC" id="2.7.7.61"/>
    </reaction>
</comment>
<dbReference type="AlphaFoldDB" id="H4GK87"/>